<proteinExistence type="predicted"/>
<dbReference type="InterPro" id="IPR053139">
    <property type="entry name" value="Surface_bspA-like"/>
</dbReference>
<gene>
    <name evidence="2" type="ORF">QE109_01825</name>
</gene>
<dbReference type="Proteomes" id="UP001158045">
    <property type="component" value="Unassembled WGS sequence"/>
</dbReference>
<dbReference type="InterPro" id="IPR032675">
    <property type="entry name" value="LRR_dom_sf"/>
</dbReference>
<feature type="transmembrane region" description="Helical" evidence="1">
    <location>
        <begin position="289"/>
        <end position="307"/>
    </location>
</feature>
<evidence type="ECO:0000313" key="3">
    <source>
        <dbReference type="Proteomes" id="UP001158045"/>
    </source>
</evidence>
<keyword evidence="1" id="KW-0812">Transmembrane</keyword>
<keyword evidence="3" id="KW-1185">Reference proteome</keyword>
<dbReference type="PROSITE" id="PS51257">
    <property type="entry name" value="PROKAR_LIPOPROTEIN"/>
    <property type="match status" value="1"/>
</dbReference>
<dbReference type="InterPro" id="IPR026906">
    <property type="entry name" value="LRR_5"/>
</dbReference>
<sequence length="479" mass="54874">MRNYKIILSVLLGLMLMLILSACSRPSEIASDDYFDFNATTGAIDKFYPRGVKGEKDLITNLIVPDQIQGVNVEKISINAFNYDLDLTQIVLSKYITSIEPYAFYGCKNLEKVVMYDQVIEIGKAAFQGCESLESINFSNKLESIGDDAFMNADALKSVILPDSLKQIGERAFWGLNEVEQVDFGNGLESIGKDAFQSFGDDKQKTIVIPQSIKFIGESAFDGVNLKSIYFYPVEVTIEEGEYNSYYDQFVRKLKNEANPSGYYYMDSLGKWVKVPFDVLKTPYDLSRYFVMLIGILYILVAIYLFLGKRRVFTTFWEVIPLCLLYLVLMLGMTINPRGEFVFDLKLTFPSYSIFIIAVIVITIRQKYNYICLNYSYPEVITHIYEYMKSTEIEFQREEEAPGGTYAFILNDKERIKIEQGFGQVSIDMSNVKKLVLHKEIIKMLQSKSNSNRRVRLSLSWMRYLALGILLVLVAKGLY</sequence>
<comment type="caution">
    <text evidence="2">The sequence shown here is derived from an EMBL/GenBank/DDBJ whole genome shotgun (WGS) entry which is preliminary data.</text>
</comment>
<dbReference type="PANTHER" id="PTHR45661">
    <property type="entry name" value="SURFACE ANTIGEN"/>
    <property type="match status" value="1"/>
</dbReference>
<evidence type="ECO:0000313" key="2">
    <source>
        <dbReference type="EMBL" id="MDH8676863.1"/>
    </source>
</evidence>
<feature type="transmembrane region" description="Helical" evidence="1">
    <location>
        <begin position="347"/>
        <end position="364"/>
    </location>
</feature>
<protein>
    <submittedName>
        <fullName evidence="2">Leucine-rich repeat domain-containing protein</fullName>
    </submittedName>
</protein>
<dbReference type="EMBL" id="JARYZI010000001">
    <property type="protein sequence ID" value="MDH8676863.1"/>
    <property type="molecule type" value="Genomic_DNA"/>
</dbReference>
<feature type="transmembrane region" description="Helical" evidence="1">
    <location>
        <begin position="461"/>
        <end position="478"/>
    </location>
</feature>
<feature type="transmembrane region" description="Helical" evidence="1">
    <location>
        <begin position="319"/>
        <end position="335"/>
    </location>
</feature>
<accession>A0ABT6N8Y0</accession>
<dbReference type="Pfam" id="PF13306">
    <property type="entry name" value="LRR_5"/>
    <property type="match status" value="2"/>
</dbReference>
<organism evidence="2 3">
    <name type="scientific">Fusibacter bizertensis</name>
    <dbReference type="NCBI Taxonomy" id="1488331"/>
    <lineage>
        <taxon>Bacteria</taxon>
        <taxon>Bacillati</taxon>
        <taxon>Bacillota</taxon>
        <taxon>Clostridia</taxon>
        <taxon>Eubacteriales</taxon>
        <taxon>Eubacteriales Family XII. Incertae Sedis</taxon>
        <taxon>Fusibacter</taxon>
    </lineage>
</organism>
<dbReference type="RefSeq" id="WP_281092664.1">
    <property type="nucleotide sequence ID" value="NZ_JARYZI010000001.1"/>
</dbReference>
<dbReference type="Gene3D" id="3.80.10.10">
    <property type="entry name" value="Ribonuclease Inhibitor"/>
    <property type="match status" value="1"/>
</dbReference>
<dbReference type="PANTHER" id="PTHR45661:SF3">
    <property type="entry name" value="IG-LIKE DOMAIN-CONTAINING PROTEIN"/>
    <property type="match status" value="1"/>
</dbReference>
<dbReference type="SUPFAM" id="SSF52058">
    <property type="entry name" value="L domain-like"/>
    <property type="match status" value="1"/>
</dbReference>
<name>A0ABT6N8Y0_9FIRM</name>
<evidence type="ECO:0000256" key="1">
    <source>
        <dbReference type="SAM" id="Phobius"/>
    </source>
</evidence>
<keyword evidence="1" id="KW-1133">Transmembrane helix</keyword>
<keyword evidence="1" id="KW-0472">Membrane</keyword>
<reference evidence="2 3" key="1">
    <citation type="submission" date="2023-04" db="EMBL/GenBank/DDBJ databases">
        <title>Fusibacter bizertensis strain WBS, isolated from littoral bottom sediments of the Arctic seas - biochemical and genomic analysis.</title>
        <authorList>
            <person name="Brioukhanov A.L."/>
        </authorList>
    </citation>
    <scope>NUCLEOTIDE SEQUENCE [LARGE SCALE GENOMIC DNA]</scope>
    <source>
        <strain evidence="2 3">WBS</strain>
    </source>
</reference>